<keyword evidence="1" id="KW-1133">Transmembrane helix</keyword>
<evidence type="ECO:0000313" key="3">
    <source>
        <dbReference type="Proteomes" id="UP001500021"/>
    </source>
</evidence>
<name>A0ABN1L200_9GAMM</name>
<protein>
    <submittedName>
        <fullName evidence="2">Uncharacterized protein</fullName>
    </submittedName>
</protein>
<keyword evidence="3" id="KW-1185">Reference proteome</keyword>
<accession>A0ABN1L200</accession>
<sequence>MCYMRRENEIAPLTSLFILCFGLTPSYYPFPSARTLCIVKSFSYIAFYVPFFLHFITLKLKNSIAFRLLVCHYQSIVKEVKYDEIK</sequence>
<organism evidence="2 3">
    <name type="scientific">Colwellia asteriadis</name>
    <dbReference type="NCBI Taxonomy" id="517723"/>
    <lineage>
        <taxon>Bacteria</taxon>
        <taxon>Pseudomonadati</taxon>
        <taxon>Pseudomonadota</taxon>
        <taxon>Gammaproteobacteria</taxon>
        <taxon>Alteromonadales</taxon>
        <taxon>Colwelliaceae</taxon>
        <taxon>Colwellia</taxon>
    </lineage>
</organism>
<evidence type="ECO:0000313" key="2">
    <source>
        <dbReference type="EMBL" id="GAA0809979.1"/>
    </source>
</evidence>
<evidence type="ECO:0000256" key="1">
    <source>
        <dbReference type="SAM" id="Phobius"/>
    </source>
</evidence>
<reference evidence="2 3" key="1">
    <citation type="journal article" date="2019" name="Int. J. Syst. Evol. Microbiol.">
        <title>The Global Catalogue of Microorganisms (GCM) 10K type strain sequencing project: providing services to taxonomists for standard genome sequencing and annotation.</title>
        <authorList>
            <consortium name="The Broad Institute Genomics Platform"/>
            <consortium name="The Broad Institute Genome Sequencing Center for Infectious Disease"/>
            <person name="Wu L."/>
            <person name="Ma J."/>
        </authorList>
    </citation>
    <scope>NUCLEOTIDE SEQUENCE [LARGE SCALE GENOMIC DNA]</scope>
    <source>
        <strain evidence="2 3">JCM 15608</strain>
    </source>
</reference>
<proteinExistence type="predicted"/>
<comment type="caution">
    <text evidence="2">The sequence shown here is derived from an EMBL/GenBank/DDBJ whole genome shotgun (WGS) entry which is preliminary data.</text>
</comment>
<gene>
    <name evidence="2" type="ORF">GCM10009111_00180</name>
</gene>
<keyword evidence="1" id="KW-0472">Membrane</keyword>
<feature type="transmembrane region" description="Helical" evidence="1">
    <location>
        <begin position="42"/>
        <end position="60"/>
    </location>
</feature>
<feature type="transmembrane region" description="Helical" evidence="1">
    <location>
        <begin position="12"/>
        <end position="30"/>
    </location>
</feature>
<dbReference type="EMBL" id="BAAAFA010000001">
    <property type="protein sequence ID" value="GAA0809979.1"/>
    <property type="molecule type" value="Genomic_DNA"/>
</dbReference>
<keyword evidence="1" id="KW-0812">Transmembrane</keyword>
<dbReference type="Proteomes" id="UP001500021">
    <property type="component" value="Unassembled WGS sequence"/>
</dbReference>